<evidence type="ECO:0000256" key="3">
    <source>
        <dbReference type="ARBA" id="ARBA00022691"/>
    </source>
</evidence>
<dbReference type="CDD" id="cd02440">
    <property type="entry name" value="AdoMet_MTases"/>
    <property type="match status" value="1"/>
</dbReference>
<evidence type="ECO:0000256" key="1">
    <source>
        <dbReference type="ARBA" id="ARBA00022603"/>
    </source>
</evidence>
<feature type="domain" description="Methyltransferase" evidence="4">
    <location>
        <begin position="45"/>
        <end position="135"/>
    </location>
</feature>
<sequence length="230" mass="24910">MRVGQGGTGPGAHTRDGSAVELYEVTPAHGEDELIDAAIGPGSSILELGCGTGRITRPLLARGHQVVAVDEAPEMLARVAEGSPAVETIRSTIDELRLDRRFDVVLMMSFLINVADDAERLRLLRTCAHHVRPGGSVILQQEIARHAPAVLENERRKLVIADVEDLPGGAQAATLTHVVNGRSWSQRIVTKYLSEDELTAQLADAGLQLSGYLTPDRMWVRARLDRATTD</sequence>
<evidence type="ECO:0000313" key="5">
    <source>
        <dbReference type="EMBL" id="GAA1565451.1"/>
    </source>
</evidence>
<dbReference type="InterPro" id="IPR029063">
    <property type="entry name" value="SAM-dependent_MTases_sf"/>
</dbReference>
<proteinExistence type="predicted"/>
<keyword evidence="1 5" id="KW-0489">Methyltransferase</keyword>
<comment type="caution">
    <text evidence="5">The sequence shown here is derived from an EMBL/GenBank/DDBJ whole genome shotgun (WGS) entry which is preliminary data.</text>
</comment>
<dbReference type="InterPro" id="IPR041698">
    <property type="entry name" value="Methyltransf_25"/>
</dbReference>
<evidence type="ECO:0000259" key="4">
    <source>
        <dbReference type="Pfam" id="PF13649"/>
    </source>
</evidence>
<evidence type="ECO:0000313" key="6">
    <source>
        <dbReference type="Proteomes" id="UP001500190"/>
    </source>
</evidence>
<keyword evidence="3" id="KW-0949">S-adenosyl-L-methionine</keyword>
<gene>
    <name evidence="5" type="ORF">GCM10009742_03420</name>
</gene>
<organism evidence="5 6">
    <name type="scientific">Kribbella karoonensis</name>
    <dbReference type="NCBI Taxonomy" id="324851"/>
    <lineage>
        <taxon>Bacteria</taxon>
        <taxon>Bacillati</taxon>
        <taxon>Actinomycetota</taxon>
        <taxon>Actinomycetes</taxon>
        <taxon>Propionibacteriales</taxon>
        <taxon>Kribbellaceae</taxon>
        <taxon>Kribbella</taxon>
    </lineage>
</organism>
<dbReference type="Gene3D" id="3.40.50.150">
    <property type="entry name" value="Vaccinia Virus protein VP39"/>
    <property type="match status" value="1"/>
</dbReference>
<protein>
    <submittedName>
        <fullName evidence="5">Class I SAM-dependent methyltransferase</fullName>
    </submittedName>
</protein>
<accession>A0ABP4NPQ1</accession>
<dbReference type="PANTHER" id="PTHR43464:SF19">
    <property type="entry name" value="UBIQUINONE BIOSYNTHESIS O-METHYLTRANSFERASE, MITOCHONDRIAL"/>
    <property type="match status" value="1"/>
</dbReference>
<dbReference type="Proteomes" id="UP001500190">
    <property type="component" value="Unassembled WGS sequence"/>
</dbReference>
<reference evidence="6" key="1">
    <citation type="journal article" date="2019" name="Int. J. Syst. Evol. Microbiol.">
        <title>The Global Catalogue of Microorganisms (GCM) 10K type strain sequencing project: providing services to taxonomists for standard genome sequencing and annotation.</title>
        <authorList>
            <consortium name="The Broad Institute Genomics Platform"/>
            <consortium name="The Broad Institute Genome Sequencing Center for Infectious Disease"/>
            <person name="Wu L."/>
            <person name="Ma J."/>
        </authorList>
    </citation>
    <scope>NUCLEOTIDE SEQUENCE [LARGE SCALE GENOMIC DNA]</scope>
    <source>
        <strain evidence="6">JCM 14304</strain>
    </source>
</reference>
<name>A0ABP4NPQ1_9ACTN</name>
<dbReference type="Pfam" id="PF13649">
    <property type="entry name" value="Methyltransf_25"/>
    <property type="match status" value="1"/>
</dbReference>
<keyword evidence="2" id="KW-0808">Transferase</keyword>
<dbReference type="GO" id="GO:0008168">
    <property type="term" value="F:methyltransferase activity"/>
    <property type="evidence" value="ECO:0007669"/>
    <property type="project" value="UniProtKB-KW"/>
</dbReference>
<dbReference type="EMBL" id="BAAAND010000001">
    <property type="protein sequence ID" value="GAA1565451.1"/>
    <property type="molecule type" value="Genomic_DNA"/>
</dbReference>
<dbReference type="RefSeq" id="WP_344187534.1">
    <property type="nucleotide sequence ID" value="NZ_BAAAND010000001.1"/>
</dbReference>
<dbReference type="SUPFAM" id="SSF53335">
    <property type="entry name" value="S-adenosyl-L-methionine-dependent methyltransferases"/>
    <property type="match status" value="1"/>
</dbReference>
<dbReference type="GO" id="GO:0032259">
    <property type="term" value="P:methylation"/>
    <property type="evidence" value="ECO:0007669"/>
    <property type="project" value="UniProtKB-KW"/>
</dbReference>
<dbReference type="PANTHER" id="PTHR43464">
    <property type="entry name" value="METHYLTRANSFERASE"/>
    <property type="match status" value="1"/>
</dbReference>
<keyword evidence="6" id="KW-1185">Reference proteome</keyword>
<evidence type="ECO:0000256" key="2">
    <source>
        <dbReference type="ARBA" id="ARBA00022679"/>
    </source>
</evidence>